<evidence type="ECO:0000256" key="1">
    <source>
        <dbReference type="SAM" id="MobiDB-lite"/>
    </source>
</evidence>
<evidence type="ECO:0000313" key="5">
    <source>
        <dbReference type="Proteomes" id="UP001055940"/>
    </source>
</evidence>
<keyword evidence="2" id="KW-1133">Transmembrane helix</keyword>
<keyword evidence="2" id="KW-0812">Transmembrane</keyword>
<protein>
    <submittedName>
        <fullName evidence="4">VanZ family protein</fullName>
    </submittedName>
</protein>
<gene>
    <name evidence="4" type="ORF">NE857_06805</name>
</gene>
<dbReference type="Pfam" id="PF04892">
    <property type="entry name" value="VanZ"/>
    <property type="match status" value="1"/>
</dbReference>
<dbReference type="RefSeq" id="WP_254420239.1">
    <property type="nucleotide sequence ID" value="NZ_BAAAJB010000001.1"/>
</dbReference>
<feature type="domain" description="VanZ-like" evidence="3">
    <location>
        <begin position="25"/>
        <end position="102"/>
    </location>
</feature>
<feature type="region of interest" description="Disordered" evidence="1">
    <location>
        <begin position="114"/>
        <end position="134"/>
    </location>
</feature>
<evidence type="ECO:0000256" key="2">
    <source>
        <dbReference type="SAM" id="Phobius"/>
    </source>
</evidence>
<feature type="transmembrane region" description="Helical" evidence="2">
    <location>
        <begin position="35"/>
        <end position="52"/>
    </location>
</feature>
<dbReference type="EMBL" id="CP099837">
    <property type="protein sequence ID" value="USY21323.1"/>
    <property type="molecule type" value="Genomic_DNA"/>
</dbReference>
<accession>A0ABY5DDL8</accession>
<dbReference type="InterPro" id="IPR006976">
    <property type="entry name" value="VanZ-like"/>
</dbReference>
<reference evidence="4" key="1">
    <citation type="submission" date="2022-06" db="EMBL/GenBank/DDBJ databases">
        <authorList>
            <person name="Ping M."/>
        </authorList>
    </citation>
    <scope>NUCLEOTIDE SEQUENCE</scope>
    <source>
        <strain evidence="4">JCM11759T</strain>
    </source>
</reference>
<evidence type="ECO:0000259" key="3">
    <source>
        <dbReference type="Pfam" id="PF04892"/>
    </source>
</evidence>
<feature type="transmembrane region" description="Helical" evidence="2">
    <location>
        <begin position="88"/>
        <end position="111"/>
    </location>
</feature>
<keyword evidence="5" id="KW-1185">Reference proteome</keyword>
<evidence type="ECO:0000313" key="4">
    <source>
        <dbReference type="EMBL" id="USY21323.1"/>
    </source>
</evidence>
<dbReference type="Proteomes" id="UP001055940">
    <property type="component" value="Chromosome"/>
</dbReference>
<keyword evidence="2" id="KW-0472">Membrane</keyword>
<name>A0ABY5DDL8_9ACTN</name>
<sequence length="134" mass="14129">MAGAENLAWQADYAAQIEAEGLWGTTGGLALQERVLNTLLFVPIGVVAYFAFSSWTARLLFGPALSLTVEASQWALPWGRMADIGDLMVNSAGSVIGTLIAAFSVGAVSAIRPATQDEENKEGEEDDQLSPARG</sequence>
<organism evidence="4 5">
    <name type="scientific">Nocardiopsis exhalans</name>
    <dbReference type="NCBI Taxonomy" id="163604"/>
    <lineage>
        <taxon>Bacteria</taxon>
        <taxon>Bacillati</taxon>
        <taxon>Actinomycetota</taxon>
        <taxon>Actinomycetes</taxon>
        <taxon>Streptosporangiales</taxon>
        <taxon>Nocardiopsidaceae</taxon>
        <taxon>Nocardiopsis</taxon>
    </lineage>
</organism>
<proteinExistence type="predicted"/>
<feature type="compositionally biased region" description="Acidic residues" evidence="1">
    <location>
        <begin position="116"/>
        <end position="128"/>
    </location>
</feature>